<proteinExistence type="inferred from homology"/>
<dbReference type="STRING" id="67767.A0A0J7KQZ2"/>
<comment type="caution">
    <text evidence="19">The sequence shown here is derived from an EMBL/GenBank/DDBJ whole genome shotgun (WGS) entry which is preliminary data.</text>
</comment>
<protein>
    <submittedName>
        <fullName evidence="19">Acetylcholine receptor subunit alpha-like 1-like protein</fullName>
    </submittedName>
</protein>
<evidence type="ECO:0000259" key="18">
    <source>
        <dbReference type="Pfam" id="PF02932"/>
    </source>
</evidence>
<keyword evidence="15" id="KW-0407">Ion channel</keyword>
<dbReference type="Gene3D" id="1.20.58.390">
    <property type="entry name" value="Neurotransmitter-gated ion-channel transmembrane domain"/>
    <property type="match status" value="1"/>
</dbReference>
<feature type="transmembrane region" description="Helical" evidence="17">
    <location>
        <begin position="24"/>
        <end position="42"/>
    </location>
</feature>
<evidence type="ECO:0000256" key="10">
    <source>
        <dbReference type="ARBA" id="ARBA00023157"/>
    </source>
</evidence>
<keyword evidence="8" id="KW-0406">Ion transport</keyword>
<evidence type="ECO:0000256" key="17">
    <source>
        <dbReference type="SAM" id="Phobius"/>
    </source>
</evidence>
<keyword evidence="13" id="KW-0628">Postsynaptic cell membrane</keyword>
<evidence type="ECO:0000256" key="8">
    <source>
        <dbReference type="ARBA" id="ARBA00023065"/>
    </source>
</evidence>
<keyword evidence="7" id="KW-0770">Synapse</keyword>
<name>A0A0J7KQZ2_LASNI</name>
<dbReference type="AlphaFoldDB" id="A0A0J7KQZ2"/>
<dbReference type="GO" id="GO:0007271">
    <property type="term" value="P:synaptic transmission, cholinergic"/>
    <property type="evidence" value="ECO:0007669"/>
    <property type="project" value="UniProtKB-ARBA"/>
</dbReference>
<dbReference type="OrthoDB" id="5975154at2759"/>
<dbReference type="FunFam" id="1.20.58.390:FF:000022">
    <property type="entry name" value="Nicotinic acetylcholine receptor subunit alpha4"/>
    <property type="match status" value="1"/>
</dbReference>
<dbReference type="Pfam" id="PF02932">
    <property type="entry name" value="Neur_chan_memb"/>
    <property type="match status" value="1"/>
</dbReference>
<keyword evidence="6 17" id="KW-1133">Transmembrane helix</keyword>
<gene>
    <name evidence="19" type="ORF">RF55_7164</name>
</gene>
<keyword evidence="4 17" id="KW-0812">Transmembrane</keyword>
<evidence type="ECO:0000256" key="6">
    <source>
        <dbReference type="ARBA" id="ARBA00022989"/>
    </source>
</evidence>
<evidence type="ECO:0000256" key="12">
    <source>
        <dbReference type="ARBA" id="ARBA00023180"/>
    </source>
</evidence>
<reference evidence="19 20" key="1">
    <citation type="submission" date="2015-04" db="EMBL/GenBank/DDBJ databases">
        <title>Lasius niger genome sequencing.</title>
        <authorList>
            <person name="Konorov E.A."/>
            <person name="Nikitin M.A."/>
            <person name="Kirill M.V."/>
            <person name="Chang P."/>
        </authorList>
    </citation>
    <scope>NUCLEOTIDE SEQUENCE [LARGE SCALE GENOMIC DNA]</scope>
    <source>
        <tissue evidence="19">Whole</tissue>
    </source>
</reference>
<keyword evidence="3" id="KW-1003">Cell membrane</keyword>
<evidence type="ECO:0000256" key="15">
    <source>
        <dbReference type="ARBA" id="ARBA00023303"/>
    </source>
</evidence>
<comment type="similarity">
    <text evidence="1">Belongs to the ligand-gated ion channel (TC 1.A.9) family. Acetylcholine receptor (TC 1.A.9.1) subfamily.</text>
</comment>
<evidence type="ECO:0000313" key="19">
    <source>
        <dbReference type="EMBL" id="KMQ92802.1"/>
    </source>
</evidence>
<evidence type="ECO:0000256" key="9">
    <source>
        <dbReference type="ARBA" id="ARBA00023136"/>
    </source>
</evidence>
<dbReference type="PaxDb" id="67767-A0A0J7KQZ2"/>
<dbReference type="InterPro" id="IPR038050">
    <property type="entry name" value="Neuro_actylchol_rec"/>
</dbReference>
<evidence type="ECO:0000256" key="14">
    <source>
        <dbReference type="ARBA" id="ARBA00023286"/>
    </source>
</evidence>
<dbReference type="InterPro" id="IPR006029">
    <property type="entry name" value="Neurotrans-gated_channel_TM"/>
</dbReference>
<dbReference type="SUPFAM" id="SSF90112">
    <property type="entry name" value="Neurotransmitter-gated ion-channel transmembrane pore"/>
    <property type="match status" value="1"/>
</dbReference>
<keyword evidence="11 19" id="KW-0675">Receptor</keyword>
<evidence type="ECO:0000256" key="7">
    <source>
        <dbReference type="ARBA" id="ARBA00023018"/>
    </source>
</evidence>
<comment type="subcellular location">
    <subcellularLocation>
        <location evidence="16">Postsynaptic cell membrane</location>
        <topology evidence="16">Multi-pass membrane protein</topology>
    </subcellularLocation>
</comment>
<evidence type="ECO:0000256" key="3">
    <source>
        <dbReference type="ARBA" id="ARBA00022475"/>
    </source>
</evidence>
<accession>A0A0J7KQZ2</accession>
<evidence type="ECO:0000256" key="4">
    <source>
        <dbReference type="ARBA" id="ARBA00022692"/>
    </source>
</evidence>
<dbReference type="InterPro" id="IPR036719">
    <property type="entry name" value="Neuro-gated_channel_TM_sf"/>
</dbReference>
<keyword evidence="14" id="KW-1071">Ligand-gated ion channel</keyword>
<dbReference type="GO" id="GO:0045211">
    <property type="term" value="C:postsynaptic membrane"/>
    <property type="evidence" value="ECO:0007669"/>
    <property type="project" value="UniProtKB-SubCell"/>
</dbReference>
<keyword evidence="5" id="KW-0732">Signal</keyword>
<dbReference type="Proteomes" id="UP000036403">
    <property type="component" value="Unassembled WGS sequence"/>
</dbReference>
<evidence type="ECO:0000313" key="20">
    <source>
        <dbReference type="Proteomes" id="UP000036403"/>
    </source>
</evidence>
<organism evidence="19 20">
    <name type="scientific">Lasius niger</name>
    <name type="common">Black garden ant</name>
    <dbReference type="NCBI Taxonomy" id="67767"/>
    <lineage>
        <taxon>Eukaryota</taxon>
        <taxon>Metazoa</taxon>
        <taxon>Ecdysozoa</taxon>
        <taxon>Arthropoda</taxon>
        <taxon>Hexapoda</taxon>
        <taxon>Insecta</taxon>
        <taxon>Pterygota</taxon>
        <taxon>Neoptera</taxon>
        <taxon>Endopterygota</taxon>
        <taxon>Hymenoptera</taxon>
        <taxon>Apocrita</taxon>
        <taxon>Aculeata</taxon>
        <taxon>Formicoidea</taxon>
        <taxon>Formicidae</taxon>
        <taxon>Formicinae</taxon>
        <taxon>Lasius</taxon>
        <taxon>Lasius</taxon>
    </lineage>
</organism>
<feature type="domain" description="Neurotransmitter-gated ion-channel transmembrane" evidence="18">
    <location>
        <begin position="7"/>
        <end position="40"/>
    </location>
</feature>
<keyword evidence="10" id="KW-1015">Disulfide bond</keyword>
<evidence type="ECO:0000256" key="5">
    <source>
        <dbReference type="ARBA" id="ARBA00022729"/>
    </source>
</evidence>
<sequence length="76" mass="8867">MLDVTIYLEVEEDWKYVAMVLDRIFLWIFTLACVFGTALIILQAPSLYDTTKPIDIKYSKIAKKKMMLMNMGPEED</sequence>
<keyword evidence="9 17" id="KW-0472">Membrane</keyword>
<evidence type="ECO:0000256" key="1">
    <source>
        <dbReference type="ARBA" id="ARBA00009237"/>
    </source>
</evidence>
<evidence type="ECO:0000256" key="11">
    <source>
        <dbReference type="ARBA" id="ARBA00023170"/>
    </source>
</evidence>
<dbReference type="EMBL" id="LBMM01004112">
    <property type="protein sequence ID" value="KMQ92802.1"/>
    <property type="molecule type" value="Genomic_DNA"/>
</dbReference>
<evidence type="ECO:0000256" key="16">
    <source>
        <dbReference type="ARBA" id="ARBA00034104"/>
    </source>
</evidence>
<keyword evidence="20" id="KW-1185">Reference proteome</keyword>
<keyword evidence="12" id="KW-0325">Glycoprotein</keyword>
<keyword evidence="2" id="KW-0813">Transport</keyword>
<evidence type="ECO:0000256" key="2">
    <source>
        <dbReference type="ARBA" id="ARBA00022448"/>
    </source>
</evidence>
<evidence type="ECO:0000256" key="13">
    <source>
        <dbReference type="ARBA" id="ARBA00023257"/>
    </source>
</evidence>
<dbReference type="GO" id="GO:0098655">
    <property type="term" value="P:monoatomic cation transmembrane transport"/>
    <property type="evidence" value="ECO:0007669"/>
    <property type="project" value="UniProtKB-ARBA"/>
</dbReference>